<gene>
    <name evidence="2" type="ORF">L484_016317</name>
</gene>
<evidence type="ECO:0000256" key="1">
    <source>
        <dbReference type="SAM" id="MobiDB-lite"/>
    </source>
</evidence>
<protein>
    <submittedName>
        <fullName evidence="2">Uncharacterized protein</fullName>
    </submittedName>
</protein>
<keyword evidence="3" id="KW-1185">Reference proteome</keyword>
<organism evidence="2 3">
    <name type="scientific">Morus notabilis</name>
    <dbReference type="NCBI Taxonomy" id="981085"/>
    <lineage>
        <taxon>Eukaryota</taxon>
        <taxon>Viridiplantae</taxon>
        <taxon>Streptophyta</taxon>
        <taxon>Embryophyta</taxon>
        <taxon>Tracheophyta</taxon>
        <taxon>Spermatophyta</taxon>
        <taxon>Magnoliopsida</taxon>
        <taxon>eudicotyledons</taxon>
        <taxon>Gunneridae</taxon>
        <taxon>Pentapetalae</taxon>
        <taxon>rosids</taxon>
        <taxon>fabids</taxon>
        <taxon>Rosales</taxon>
        <taxon>Moraceae</taxon>
        <taxon>Moreae</taxon>
        <taxon>Morus</taxon>
    </lineage>
</organism>
<evidence type="ECO:0000313" key="2">
    <source>
        <dbReference type="EMBL" id="EXB91247.1"/>
    </source>
</evidence>
<name>W9S677_9ROSA</name>
<sequence length="129" mass="14631">MQNLSQKLPFGGIANEASTLPLGPPTELDNAKPLGQFISEIVKKESYRKIKDATRVSQDLEELGVERLEKKCATGETEEANPWISTSIDLLNIEEAYFFDKYSARRNEAVRKEEGQAGEEEWSEKFMVF</sequence>
<dbReference type="AlphaFoldDB" id="W9S677"/>
<dbReference type="EMBL" id="KE345044">
    <property type="protein sequence ID" value="EXB91247.1"/>
    <property type="molecule type" value="Genomic_DNA"/>
</dbReference>
<dbReference type="Proteomes" id="UP000030645">
    <property type="component" value="Unassembled WGS sequence"/>
</dbReference>
<feature type="region of interest" description="Disordered" evidence="1">
    <location>
        <begin position="1"/>
        <end position="28"/>
    </location>
</feature>
<reference evidence="3" key="1">
    <citation type="submission" date="2013-01" db="EMBL/GenBank/DDBJ databases">
        <title>Draft Genome Sequence of a Mulberry Tree, Morus notabilis C.K. Schneid.</title>
        <authorList>
            <person name="He N."/>
            <person name="Zhao S."/>
        </authorList>
    </citation>
    <scope>NUCLEOTIDE SEQUENCE</scope>
</reference>
<evidence type="ECO:0000313" key="3">
    <source>
        <dbReference type="Proteomes" id="UP000030645"/>
    </source>
</evidence>
<accession>W9S677</accession>
<proteinExistence type="predicted"/>